<dbReference type="NCBIfam" id="TIGR02532">
    <property type="entry name" value="IV_pilin_GFxxxE"/>
    <property type="match status" value="1"/>
</dbReference>
<organism evidence="4 5">
    <name type="scientific">Planctopirus hydrillae</name>
    <dbReference type="NCBI Taxonomy" id="1841610"/>
    <lineage>
        <taxon>Bacteria</taxon>
        <taxon>Pseudomonadati</taxon>
        <taxon>Planctomycetota</taxon>
        <taxon>Planctomycetia</taxon>
        <taxon>Planctomycetales</taxon>
        <taxon>Planctomycetaceae</taxon>
        <taxon>Planctopirus</taxon>
    </lineage>
</organism>
<sequence>MIRLWMQSMFTRHKLTRHQLTKTCLPGAASMEQRGLLFCRTRVTARQRQIVRAGFTLIELLVVIAIIAILIALLLPAVQQAREAARRTQCRNNLQQLVLAIHNYMAAHEVLPPGSQNATGPVHNLPDGYHMGWMTQILPYIEQPAAFRHIDFTSSVYSQANQPVRGKHFSVMQCPSSVNSFSGENLPASWGGSTSYAGVHHPVGAYVNSSQLGVLFLNSSIRYEEIEDGSSNTLFIGEYDEPRDYRVGPTLVNLSWMSGTRASLRNGGLRINALRSQVLSQFQGPMNPLGGEENAGEMLPGWMDESTSEETPGETTSDPAAPAGESNGEPAANLTPEEIAQAQIDRVVAKMGPATGGFSSAHIGGCHFAIGDGSVRFINENIDMKTFRMLMDRQDGRLLPSDF</sequence>
<comment type="caution">
    <text evidence="4">The sequence shown here is derived from an EMBL/GenBank/DDBJ whole genome shotgun (WGS) entry which is preliminary data.</text>
</comment>
<accession>A0A1C3EA19</accession>
<dbReference type="Pfam" id="PF07963">
    <property type="entry name" value="N_methyl"/>
    <property type="match status" value="1"/>
</dbReference>
<dbReference type="OrthoDB" id="255848at2"/>
<dbReference type="STRING" id="1841610.A6X21_07075"/>
<feature type="transmembrane region" description="Helical" evidence="2">
    <location>
        <begin position="50"/>
        <end position="75"/>
    </location>
</feature>
<dbReference type="PROSITE" id="PS00409">
    <property type="entry name" value="PROKAR_NTER_METHYL"/>
    <property type="match status" value="1"/>
</dbReference>
<dbReference type="SUPFAM" id="SSF54523">
    <property type="entry name" value="Pili subunits"/>
    <property type="match status" value="1"/>
</dbReference>
<keyword evidence="5" id="KW-1185">Reference proteome</keyword>
<dbReference type="InterPro" id="IPR012902">
    <property type="entry name" value="N_methyl_site"/>
</dbReference>
<gene>
    <name evidence="4" type="ORF">A6X21_07075</name>
</gene>
<keyword evidence="2" id="KW-1133">Transmembrane helix</keyword>
<dbReference type="InterPro" id="IPR011453">
    <property type="entry name" value="DUF1559"/>
</dbReference>
<protein>
    <recommendedName>
        <fullName evidence="3">DUF1559 domain-containing protein</fullName>
    </recommendedName>
</protein>
<dbReference type="InterPro" id="IPR045584">
    <property type="entry name" value="Pilin-like"/>
</dbReference>
<evidence type="ECO:0000256" key="1">
    <source>
        <dbReference type="SAM" id="MobiDB-lite"/>
    </source>
</evidence>
<evidence type="ECO:0000313" key="4">
    <source>
        <dbReference type="EMBL" id="ODA30086.1"/>
    </source>
</evidence>
<evidence type="ECO:0000313" key="5">
    <source>
        <dbReference type="Proteomes" id="UP000094828"/>
    </source>
</evidence>
<evidence type="ECO:0000256" key="2">
    <source>
        <dbReference type="SAM" id="Phobius"/>
    </source>
</evidence>
<keyword evidence="2" id="KW-0472">Membrane</keyword>
<dbReference type="PANTHER" id="PTHR30093">
    <property type="entry name" value="GENERAL SECRETION PATHWAY PROTEIN G"/>
    <property type="match status" value="1"/>
</dbReference>
<feature type="domain" description="DUF1559" evidence="3">
    <location>
        <begin position="79"/>
        <end position="384"/>
    </location>
</feature>
<dbReference type="Gene3D" id="3.30.700.10">
    <property type="entry name" value="Glycoprotein, Type 4 Pilin"/>
    <property type="match status" value="1"/>
</dbReference>
<name>A0A1C3EA19_9PLAN</name>
<dbReference type="EMBL" id="LYDR01000116">
    <property type="protein sequence ID" value="ODA30086.1"/>
    <property type="molecule type" value="Genomic_DNA"/>
</dbReference>
<evidence type="ECO:0000259" key="3">
    <source>
        <dbReference type="Pfam" id="PF07596"/>
    </source>
</evidence>
<dbReference type="PANTHER" id="PTHR30093:SF2">
    <property type="entry name" value="TYPE II SECRETION SYSTEM PROTEIN H"/>
    <property type="match status" value="1"/>
</dbReference>
<dbReference type="InterPro" id="IPR027558">
    <property type="entry name" value="Pre_pil_HX9DG_C"/>
</dbReference>
<reference evidence="4 5" key="1">
    <citation type="submission" date="2016-05" db="EMBL/GenBank/DDBJ databases">
        <title>Genomic and physiological characterization of Planctopirus sp. isolated from fresh water lake.</title>
        <authorList>
            <person name="Subhash Y."/>
            <person name="Ramana C."/>
        </authorList>
    </citation>
    <scope>NUCLEOTIDE SEQUENCE [LARGE SCALE GENOMIC DNA]</scope>
    <source>
        <strain evidence="4 5">JC280</strain>
    </source>
</reference>
<proteinExistence type="predicted"/>
<dbReference type="Pfam" id="PF07596">
    <property type="entry name" value="SBP_bac_10"/>
    <property type="match status" value="1"/>
</dbReference>
<dbReference type="Proteomes" id="UP000094828">
    <property type="component" value="Unassembled WGS sequence"/>
</dbReference>
<dbReference type="NCBIfam" id="TIGR04294">
    <property type="entry name" value="pre_pil_HX9DG"/>
    <property type="match status" value="1"/>
</dbReference>
<feature type="region of interest" description="Disordered" evidence="1">
    <location>
        <begin position="286"/>
        <end position="332"/>
    </location>
</feature>
<dbReference type="AlphaFoldDB" id="A0A1C3EA19"/>
<keyword evidence="2" id="KW-0812">Transmembrane</keyword>